<feature type="domain" description="AB hydrolase-1" evidence="2">
    <location>
        <begin position="160"/>
        <end position="277"/>
    </location>
</feature>
<dbReference type="InterPro" id="IPR029058">
    <property type="entry name" value="AB_hydrolase_fold"/>
</dbReference>
<dbReference type="PRINTS" id="PR00111">
    <property type="entry name" value="ABHYDROLASE"/>
</dbReference>
<reference evidence="3 4" key="1">
    <citation type="submission" date="2024-09" db="EMBL/GenBank/DDBJ databases">
        <title>Chromosome-scale assembly of Riccia fluitans.</title>
        <authorList>
            <person name="Paukszto L."/>
            <person name="Sawicki J."/>
            <person name="Karawczyk K."/>
            <person name="Piernik-Szablinska J."/>
            <person name="Szczecinska M."/>
            <person name="Mazdziarz M."/>
        </authorList>
    </citation>
    <scope>NUCLEOTIDE SEQUENCE [LARGE SCALE GENOMIC DNA]</scope>
    <source>
        <strain evidence="3">Rf_01</strain>
        <tissue evidence="3">Aerial parts of the thallus</tissue>
    </source>
</reference>
<dbReference type="SUPFAM" id="SSF53474">
    <property type="entry name" value="alpha/beta-Hydrolases"/>
    <property type="match status" value="1"/>
</dbReference>
<dbReference type="Gene3D" id="3.40.50.1820">
    <property type="entry name" value="alpha/beta hydrolase"/>
    <property type="match status" value="1"/>
</dbReference>
<dbReference type="EMBL" id="JBHFFA010000006">
    <property type="protein sequence ID" value="KAL2619888.1"/>
    <property type="molecule type" value="Genomic_DNA"/>
</dbReference>
<evidence type="ECO:0000256" key="1">
    <source>
        <dbReference type="SAM" id="MobiDB-lite"/>
    </source>
</evidence>
<evidence type="ECO:0000313" key="3">
    <source>
        <dbReference type="EMBL" id="KAL2619888.1"/>
    </source>
</evidence>
<sequence>MVISSGSKRVPGRFVGLVTDGVSFCVFAVLDIVDQLLCPVFALLDSLVLSSDGGSLDSTDIPGKSKMPTEATKSDSKLGAEHGGNSSPASNRLKSKLQRAFKWSSFRSCDEKRLARWSDCGCEKCMSWQLNEHKLYVHVDDKDFVASHGNDNNVQRAENNVVFLHGFLSSSSFWTDSVMPALPQEVRVSHRLFALDILGFGKSPKPSDCFYTLADHVDIIERSLLQSHGVQKFHLVAHSMGCIIALALAAQFPAAVKSLTLLAPPYYPATPGITPAASYTIQQLAPRRIWPLVTFGSAVMSWYEHIGRVVCLVVCKNHRFWEPILTFLHSKIPGHRTPLSSVADFTKHTHHSAWHLFHNTICSGVHAVDHCFEELLRAGRRIRVIHGTHDSIVPFKQSEILSCRHPGVLLSPVLSANHASIVFGRESELASELAQEFELVEKVT</sequence>
<dbReference type="AlphaFoldDB" id="A0ABD1XZF9"/>
<proteinExistence type="predicted"/>
<dbReference type="Pfam" id="PF00561">
    <property type="entry name" value="Abhydrolase_1"/>
    <property type="match status" value="1"/>
</dbReference>
<name>A0ABD1XZF9_9MARC</name>
<protein>
    <recommendedName>
        <fullName evidence="2">AB hydrolase-1 domain-containing protein</fullName>
    </recommendedName>
</protein>
<dbReference type="PANTHER" id="PTHR43689:SF14">
    <property type="entry name" value="LYSOPHOSPHOLIPASE BODYGUARD 4-RELATED"/>
    <property type="match status" value="1"/>
</dbReference>
<dbReference type="PANTHER" id="PTHR43689">
    <property type="entry name" value="HYDROLASE"/>
    <property type="match status" value="1"/>
</dbReference>
<accession>A0ABD1XZF9</accession>
<evidence type="ECO:0000259" key="2">
    <source>
        <dbReference type="Pfam" id="PF00561"/>
    </source>
</evidence>
<dbReference type="InterPro" id="IPR000073">
    <property type="entry name" value="AB_hydrolase_1"/>
</dbReference>
<dbReference type="Proteomes" id="UP001605036">
    <property type="component" value="Unassembled WGS sequence"/>
</dbReference>
<comment type="caution">
    <text evidence="3">The sequence shown here is derived from an EMBL/GenBank/DDBJ whole genome shotgun (WGS) entry which is preliminary data.</text>
</comment>
<feature type="region of interest" description="Disordered" evidence="1">
    <location>
        <begin position="58"/>
        <end position="92"/>
    </location>
</feature>
<gene>
    <name evidence="3" type="ORF">R1flu_000093</name>
</gene>
<keyword evidence="4" id="KW-1185">Reference proteome</keyword>
<evidence type="ECO:0000313" key="4">
    <source>
        <dbReference type="Proteomes" id="UP001605036"/>
    </source>
</evidence>
<organism evidence="3 4">
    <name type="scientific">Riccia fluitans</name>
    <dbReference type="NCBI Taxonomy" id="41844"/>
    <lineage>
        <taxon>Eukaryota</taxon>
        <taxon>Viridiplantae</taxon>
        <taxon>Streptophyta</taxon>
        <taxon>Embryophyta</taxon>
        <taxon>Marchantiophyta</taxon>
        <taxon>Marchantiopsida</taxon>
        <taxon>Marchantiidae</taxon>
        <taxon>Marchantiales</taxon>
        <taxon>Ricciaceae</taxon>
        <taxon>Riccia</taxon>
    </lineage>
</organism>